<dbReference type="EMBL" id="CP045503">
    <property type="protein sequence ID" value="QPG56113.1"/>
    <property type="molecule type" value="Genomic_DNA"/>
</dbReference>
<name>A0ABX6V0K3_9GAMM</name>
<sequence length="73" mass="8630">MKQILPWYEHEGNSLTFKFDLENYKASREAAEVCTHFSPDDEDEQIDDVPTSCFNCMKRRWLKSGLECIQLQI</sequence>
<gene>
    <name evidence="1" type="ORF">FM038_000725</name>
</gene>
<evidence type="ECO:0000313" key="1">
    <source>
        <dbReference type="EMBL" id="QPG56113.1"/>
    </source>
</evidence>
<reference evidence="1" key="1">
    <citation type="submission" date="2021-07" db="EMBL/GenBank/DDBJ databases">
        <title>Shewanella sp. YLB-07 whole genome sequence.</title>
        <authorList>
            <person name="Yu L."/>
        </authorList>
    </citation>
    <scope>NUCLEOTIDE SEQUENCE</scope>
    <source>
        <strain evidence="1">YLB-08</strain>
    </source>
</reference>
<dbReference type="RefSeq" id="WP_142873130.1">
    <property type="nucleotide sequence ID" value="NZ_CP045503.2"/>
</dbReference>
<organism evidence="1 2">
    <name type="scientific">Shewanella eurypsychrophilus</name>
    <dbReference type="NCBI Taxonomy" id="2593656"/>
    <lineage>
        <taxon>Bacteria</taxon>
        <taxon>Pseudomonadati</taxon>
        <taxon>Pseudomonadota</taxon>
        <taxon>Gammaproteobacteria</taxon>
        <taxon>Alteromonadales</taxon>
        <taxon>Shewanellaceae</taxon>
        <taxon>Shewanella</taxon>
    </lineage>
</organism>
<proteinExistence type="predicted"/>
<accession>A0ABX6V0K3</accession>
<keyword evidence="2" id="KW-1185">Reference proteome</keyword>
<protein>
    <submittedName>
        <fullName evidence="1">Uncharacterized protein</fullName>
    </submittedName>
</protein>
<dbReference type="Proteomes" id="UP000316416">
    <property type="component" value="Chromosome"/>
</dbReference>
<evidence type="ECO:0000313" key="2">
    <source>
        <dbReference type="Proteomes" id="UP000316416"/>
    </source>
</evidence>